<dbReference type="PROSITE" id="PS50987">
    <property type="entry name" value="HTH_ARSR_2"/>
    <property type="match status" value="1"/>
</dbReference>
<dbReference type="Gene3D" id="1.10.10.10">
    <property type="entry name" value="Winged helix-like DNA-binding domain superfamily/Winged helix DNA-binding domain"/>
    <property type="match status" value="1"/>
</dbReference>
<dbReference type="NCBIfam" id="NF033788">
    <property type="entry name" value="HTH_metalloreg"/>
    <property type="match status" value="1"/>
</dbReference>
<dbReference type="GO" id="GO:0003677">
    <property type="term" value="F:DNA binding"/>
    <property type="evidence" value="ECO:0007669"/>
    <property type="project" value="UniProtKB-KW"/>
</dbReference>
<dbReference type="InterPro" id="IPR011991">
    <property type="entry name" value="ArsR-like_HTH"/>
</dbReference>
<dbReference type="PANTHER" id="PTHR33154:SF33">
    <property type="entry name" value="TRANSCRIPTIONAL REPRESSOR SDPR"/>
    <property type="match status" value="1"/>
</dbReference>
<comment type="caution">
    <text evidence="6">The sequence shown here is derived from an EMBL/GenBank/DDBJ whole genome shotgun (WGS) entry which is preliminary data.</text>
</comment>
<dbReference type="RefSeq" id="WP_194537450.1">
    <property type="nucleotide sequence ID" value="NZ_JACEFB010000004.1"/>
</dbReference>
<dbReference type="InterPro" id="IPR001845">
    <property type="entry name" value="HTH_ArsR_DNA-bd_dom"/>
</dbReference>
<reference evidence="6 7" key="1">
    <citation type="submission" date="2020-07" db="EMBL/GenBank/DDBJ databases">
        <title>Thermogemmata thermophila gen. nov., sp. nov., a novel moderate thermophilic planctomycete from a Kamchatka hot spring.</title>
        <authorList>
            <person name="Elcheninov A.G."/>
            <person name="Podosokorskaya O.A."/>
            <person name="Kovaleva O.L."/>
            <person name="Novikov A."/>
            <person name="Bonch-Osmolovskaya E.A."/>
            <person name="Toshchakov S.V."/>
            <person name="Kublanov I.V."/>
        </authorList>
    </citation>
    <scope>NUCLEOTIDE SEQUENCE [LARGE SCALE GENOMIC DNA]</scope>
    <source>
        <strain evidence="6 7">2918</strain>
    </source>
</reference>
<evidence type="ECO:0000256" key="1">
    <source>
        <dbReference type="ARBA" id="ARBA00023015"/>
    </source>
</evidence>
<dbReference type="GO" id="GO:0003700">
    <property type="term" value="F:DNA-binding transcription factor activity"/>
    <property type="evidence" value="ECO:0007669"/>
    <property type="project" value="InterPro"/>
</dbReference>
<gene>
    <name evidence="6" type="ORF">H0921_07520</name>
</gene>
<dbReference type="InterPro" id="IPR051081">
    <property type="entry name" value="HTH_MetalResp_TranReg"/>
</dbReference>
<feature type="region of interest" description="Disordered" evidence="4">
    <location>
        <begin position="104"/>
        <end position="129"/>
    </location>
</feature>
<dbReference type="AlphaFoldDB" id="A0A7V9ABF2"/>
<evidence type="ECO:0000259" key="5">
    <source>
        <dbReference type="PROSITE" id="PS50987"/>
    </source>
</evidence>
<keyword evidence="1" id="KW-0805">Transcription regulation</keyword>
<sequence>MMELREARPIARMLAGLSEPTRLMIALCLLERPHYVGELSEILKMPMVNVSHHLGVLKQAGLVEDTREGRRVLYRLREGVLDAASGPDTHVVLNLGPYRLWITEPPPVQPVNWQQGRKRGRPRRHKRSH</sequence>
<evidence type="ECO:0000313" key="7">
    <source>
        <dbReference type="Proteomes" id="UP000542342"/>
    </source>
</evidence>
<dbReference type="EMBL" id="JACEFB010000004">
    <property type="protein sequence ID" value="MBA2226008.1"/>
    <property type="molecule type" value="Genomic_DNA"/>
</dbReference>
<evidence type="ECO:0000256" key="3">
    <source>
        <dbReference type="ARBA" id="ARBA00023163"/>
    </source>
</evidence>
<dbReference type="InterPro" id="IPR036388">
    <property type="entry name" value="WH-like_DNA-bd_sf"/>
</dbReference>
<dbReference type="InterPro" id="IPR036390">
    <property type="entry name" value="WH_DNA-bd_sf"/>
</dbReference>
<name>A0A7V9ABF2_9BACT</name>
<dbReference type="SMART" id="SM00418">
    <property type="entry name" value="HTH_ARSR"/>
    <property type="match status" value="1"/>
</dbReference>
<keyword evidence="2" id="KW-0238">DNA-binding</keyword>
<accession>A0A7V9ABF2</accession>
<dbReference type="Proteomes" id="UP000542342">
    <property type="component" value="Unassembled WGS sequence"/>
</dbReference>
<proteinExistence type="predicted"/>
<dbReference type="PANTHER" id="PTHR33154">
    <property type="entry name" value="TRANSCRIPTIONAL REGULATOR, ARSR FAMILY"/>
    <property type="match status" value="1"/>
</dbReference>
<dbReference type="CDD" id="cd00090">
    <property type="entry name" value="HTH_ARSR"/>
    <property type="match status" value="1"/>
</dbReference>
<evidence type="ECO:0000256" key="2">
    <source>
        <dbReference type="ARBA" id="ARBA00023125"/>
    </source>
</evidence>
<dbReference type="SUPFAM" id="SSF46785">
    <property type="entry name" value="Winged helix' DNA-binding domain"/>
    <property type="match status" value="1"/>
</dbReference>
<dbReference type="PRINTS" id="PR00778">
    <property type="entry name" value="HTHARSR"/>
</dbReference>
<feature type="compositionally biased region" description="Basic residues" evidence="4">
    <location>
        <begin position="116"/>
        <end position="129"/>
    </location>
</feature>
<evidence type="ECO:0000313" key="6">
    <source>
        <dbReference type="EMBL" id="MBA2226008.1"/>
    </source>
</evidence>
<keyword evidence="7" id="KW-1185">Reference proteome</keyword>
<dbReference type="Pfam" id="PF01022">
    <property type="entry name" value="HTH_5"/>
    <property type="match status" value="1"/>
</dbReference>
<feature type="domain" description="HTH arsR-type" evidence="5">
    <location>
        <begin position="2"/>
        <end position="95"/>
    </location>
</feature>
<keyword evidence="3" id="KW-0804">Transcription</keyword>
<protein>
    <submittedName>
        <fullName evidence="6">Winged helix-turn-helix transcriptional regulator</fullName>
    </submittedName>
</protein>
<organism evidence="6 7">
    <name type="scientific">Thermogemmata fonticola</name>
    <dbReference type="NCBI Taxonomy" id="2755323"/>
    <lineage>
        <taxon>Bacteria</taxon>
        <taxon>Pseudomonadati</taxon>
        <taxon>Planctomycetota</taxon>
        <taxon>Planctomycetia</taxon>
        <taxon>Gemmatales</taxon>
        <taxon>Gemmataceae</taxon>
        <taxon>Thermogemmata</taxon>
    </lineage>
</organism>
<evidence type="ECO:0000256" key="4">
    <source>
        <dbReference type="SAM" id="MobiDB-lite"/>
    </source>
</evidence>